<dbReference type="GO" id="GO:0031397">
    <property type="term" value="P:negative regulation of protein ubiquitination"/>
    <property type="evidence" value="ECO:0007669"/>
    <property type="project" value="TreeGrafter"/>
</dbReference>
<dbReference type="PANTHER" id="PTHR46472">
    <property type="entry name" value="NUCLEOREDOXIN"/>
    <property type="match status" value="1"/>
</dbReference>
<gene>
    <name evidence="7" type="ORF">EB796_012581</name>
</gene>
<comment type="catalytic activity">
    <reaction evidence="5">
        <text>[protein]-dithiol + NADP(+) = [protein]-disulfide + NADPH + H(+)</text>
        <dbReference type="Rhea" id="RHEA:18753"/>
        <dbReference type="Rhea" id="RHEA-COMP:10593"/>
        <dbReference type="Rhea" id="RHEA-COMP:10594"/>
        <dbReference type="ChEBI" id="CHEBI:15378"/>
        <dbReference type="ChEBI" id="CHEBI:29950"/>
        <dbReference type="ChEBI" id="CHEBI:50058"/>
        <dbReference type="ChEBI" id="CHEBI:57783"/>
        <dbReference type="ChEBI" id="CHEBI:58349"/>
        <dbReference type="EC" id="1.8.1.8"/>
    </reaction>
</comment>
<evidence type="ECO:0000313" key="7">
    <source>
        <dbReference type="EMBL" id="KAF6029087.1"/>
    </source>
</evidence>
<keyword evidence="8" id="KW-1185">Reference proteome</keyword>
<comment type="caution">
    <text evidence="7">The sequence shown here is derived from an EMBL/GenBank/DDBJ whole genome shotgun (WGS) entry which is preliminary data.</text>
</comment>
<dbReference type="EC" id="1.8.1.8" evidence="1"/>
<dbReference type="GO" id="GO:0004791">
    <property type="term" value="F:thioredoxin-disulfide reductase (NADPH) activity"/>
    <property type="evidence" value="ECO:0007669"/>
    <property type="project" value="InterPro"/>
</dbReference>
<dbReference type="PROSITE" id="PS51352">
    <property type="entry name" value="THIOREDOXIN_2"/>
    <property type="match status" value="2"/>
</dbReference>
<accession>A0A7J7JSX8</accession>
<comment type="similarity">
    <text evidence="2">Belongs to the nucleoredoxin family.</text>
</comment>
<dbReference type="PANTHER" id="PTHR46472:SF1">
    <property type="entry name" value="NUCLEOREDOXIN"/>
    <property type="match status" value="1"/>
</dbReference>
<dbReference type="Proteomes" id="UP000593567">
    <property type="component" value="Unassembled WGS sequence"/>
</dbReference>
<feature type="domain" description="Thioredoxin" evidence="6">
    <location>
        <begin position="138"/>
        <end position="296"/>
    </location>
</feature>
<proteinExistence type="inferred from homology"/>
<evidence type="ECO:0000259" key="6">
    <source>
        <dbReference type="PROSITE" id="PS51352"/>
    </source>
</evidence>
<evidence type="ECO:0000256" key="5">
    <source>
        <dbReference type="ARBA" id="ARBA00047804"/>
    </source>
</evidence>
<protein>
    <recommendedName>
        <fullName evidence="3">Nucleoredoxin</fullName>
        <ecNumber evidence="1">1.8.1.8</ecNumber>
    </recommendedName>
</protein>
<dbReference type="OrthoDB" id="189920at2759"/>
<name>A0A7J7JSX8_BUGNE</name>
<comment type="catalytic activity">
    <reaction evidence="4">
        <text>[protein]-dithiol + NAD(+) = [protein]-disulfide + NADH + H(+)</text>
        <dbReference type="Rhea" id="RHEA:18749"/>
        <dbReference type="Rhea" id="RHEA-COMP:10593"/>
        <dbReference type="Rhea" id="RHEA-COMP:10594"/>
        <dbReference type="ChEBI" id="CHEBI:15378"/>
        <dbReference type="ChEBI" id="CHEBI:29950"/>
        <dbReference type="ChEBI" id="CHEBI:50058"/>
        <dbReference type="ChEBI" id="CHEBI:57540"/>
        <dbReference type="ChEBI" id="CHEBI:57945"/>
        <dbReference type="EC" id="1.8.1.8"/>
    </reaction>
</comment>
<dbReference type="GO" id="GO:0005634">
    <property type="term" value="C:nucleus"/>
    <property type="evidence" value="ECO:0007669"/>
    <property type="project" value="TreeGrafter"/>
</dbReference>
<evidence type="ECO:0000256" key="3">
    <source>
        <dbReference type="ARBA" id="ARBA00026178"/>
    </source>
</evidence>
<dbReference type="Pfam" id="PF13848">
    <property type="entry name" value="Thioredoxin_6"/>
    <property type="match status" value="1"/>
</dbReference>
<dbReference type="SUPFAM" id="SSF52833">
    <property type="entry name" value="Thioredoxin-like"/>
    <property type="match status" value="3"/>
</dbReference>
<dbReference type="EMBL" id="VXIV02001855">
    <property type="protein sequence ID" value="KAF6029087.1"/>
    <property type="molecule type" value="Genomic_DNA"/>
</dbReference>
<dbReference type="InterPro" id="IPR012336">
    <property type="entry name" value="Thioredoxin-like_fold"/>
</dbReference>
<evidence type="ECO:0000256" key="4">
    <source>
        <dbReference type="ARBA" id="ARBA00047388"/>
    </source>
</evidence>
<dbReference type="InterPro" id="IPR036249">
    <property type="entry name" value="Thioredoxin-like_sf"/>
</dbReference>
<organism evidence="7 8">
    <name type="scientific">Bugula neritina</name>
    <name type="common">Brown bryozoan</name>
    <name type="synonym">Sertularia neritina</name>
    <dbReference type="NCBI Taxonomy" id="10212"/>
    <lineage>
        <taxon>Eukaryota</taxon>
        <taxon>Metazoa</taxon>
        <taxon>Spiralia</taxon>
        <taxon>Lophotrochozoa</taxon>
        <taxon>Bryozoa</taxon>
        <taxon>Gymnolaemata</taxon>
        <taxon>Cheilostomatida</taxon>
        <taxon>Flustrina</taxon>
        <taxon>Buguloidea</taxon>
        <taxon>Bugulidae</taxon>
        <taxon>Bugula</taxon>
    </lineage>
</organism>
<reference evidence="7" key="1">
    <citation type="submission" date="2020-06" db="EMBL/GenBank/DDBJ databases">
        <title>Draft genome of Bugula neritina, a colonial animal packing powerful symbionts and potential medicines.</title>
        <authorList>
            <person name="Rayko M."/>
        </authorList>
    </citation>
    <scope>NUCLEOTIDE SEQUENCE [LARGE SCALE GENOMIC DNA]</scope>
    <source>
        <strain evidence="7">Kwan_BN1</strain>
    </source>
</reference>
<dbReference type="GO" id="GO:0030178">
    <property type="term" value="P:negative regulation of Wnt signaling pathway"/>
    <property type="evidence" value="ECO:0007669"/>
    <property type="project" value="TreeGrafter"/>
</dbReference>
<dbReference type="CDD" id="cd03009">
    <property type="entry name" value="TryX_like_TryX_NRX"/>
    <property type="match status" value="1"/>
</dbReference>
<dbReference type="Gene3D" id="3.40.30.10">
    <property type="entry name" value="Glutaredoxin"/>
    <property type="match status" value="3"/>
</dbReference>
<feature type="domain" description="Thioredoxin" evidence="6">
    <location>
        <begin position="1"/>
        <end position="124"/>
    </location>
</feature>
<evidence type="ECO:0000256" key="1">
    <source>
        <dbReference type="ARBA" id="ARBA00012612"/>
    </source>
</evidence>
<evidence type="ECO:0000256" key="2">
    <source>
        <dbReference type="ARBA" id="ARBA00025782"/>
    </source>
</evidence>
<sequence>MAKVKDLIGESIVDKDGKKVDWETIAGKGKMLGIYYSAHWCPPCKKFTPVLAEFYKKRKESDKGKDFDIIFVSSDSDEASFTEYYKDMPWLALKFSEREAKANLSKKHGVRGIPTLVIIDGETGATITAKGREKVMSDPDGFPWPPLTFSDIMYNGDLLRNDGTSVKCEEIKSKVKGVYFSAHWCPPCRGFTPKLVETYKKLKESGKDFEIVFASSDRDDKSFKEYFGEMPWLALPLGDERKEKLSELCNVEGIPMLAIFDAEDKKITFDGRSAVSADPTGKDFPWLPKALSELTEDTAGSINSKASLVYFTDGKKESVEAARKELQPVADKEFNPDQDNQDVLFFYTGEDDDLIDSLKAFTNLKHKEPFIAIINIPSQEVTEFTGELTEAAISQFVADFKAGKLASRSF</sequence>
<dbReference type="AlphaFoldDB" id="A0A7J7JSX8"/>
<dbReference type="InterPro" id="IPR045870">
    <property type="entry name" value="TryX_NRX_thioredoxin_dom"/>
</dbReference>
<dbReference type="InterPro" id="IPR013766">
    <property type="entry name" value="Thioredoxin_domain"/>
</dbReference>
<evidence type="ECO:0000313" key="8">
    <source>
        <dbReference type="Proteomes" id="UP000593567"/>
    </source>
</evidence>
<dbReference type="Pfam" id="PF13905">
    <property type="entry name" value="Thioredoxin_8"/>
    <property type="match status" value="2"/>
</dbReference>